<dbReference type="InterPro" id="IPR002931">
    <property type="entry name" value="Transglutaminase-like"/>
</dbReference>
<dbReference type="PANTHER" id="PTHR24104">
    <property type="entry name" value="E3 UBIQUITIN-PROTEIN LIGASE NHLRC1-RELATED"/>
    <property type="match status" value="1"/>
</dbReference>
<feature type="domain" description="D-glucuronyl C5-epimerase C-terminal" evidence="4">
    <location>
        <begin position="889"/>
        <end position="1001"/>
    </location>
</feature>
<feature type="domain" description="Transglutaminase-like" evidence="3">
    <location>
        <begin position="56"/>
        <end position="130"/>
    </location>
</feature>
<dbReference type="Gene3D" id="2.120.10.30">
    <property type="entry name" value="TolB, C-terminal domain"/>
    <property type="match status" value="3"/>
</dbReference>
<evidence type="ECO:0000259" key="3">
    <source>
        <dbReference type="Pfam" id="PF01841"/>
    </source>
</evidence>
<dbReference type="InterPro" id="IPR038765">
    <property type="entry name" value="Papain-like_cys_pep_sf"/>
</dbReference>
<dbReference type="Gene3D" id="3.10.620.30">
    <property type="match status" value="1"/>
</dbReference>
<evidence type="ECO:0000259" key="4">
    <source>
        <dbReference type="Pfam" id="PF06662"/>
    </source>
</evidence>
<organism evidence="5 6">
    <name type="scientific">Lutispora saccharofermentans</name>
    <dbReference type="NCBI Taxonomy" id="3024236"/>
    <lineage>
        <taxon>Bacteria</taxon>
        <taxon>Bacillati</taxon>
        <taxon>Bacillota</taxon>
        <taxon>Clostridia</taxon>
        <taxon>Lutisporales</taxon>
        <taxon>Lutisporaceae</taxon>
        <taxon>Lutispora</taxon>
    </lineage>
</organism>
<dbReference type="EMBL" id="JAJEKE010000003">
    <property type="protein sequence ID" value="MCQ1529163.1"/>
    <property type="molecule type" value="Genomic_DNA"/>
</dbReference>
<dbReference type="SUPFAM" id="SSF54001">
    <property type="entry name" value="Cysteine proteinases"/>
    <property type="match status" value="1"/>
</dbReference>
<keyword evidence="1" id="KW-0677">Repeat</keyword>
<dbReference type="RefSeq" id="WP_255226678.1">
    <property type="nucleotide sequence ID" value="NZ_JAJEKE010000003.1"/>
</dbReference>
<evidence type="ECO:0000256" key="1">
    <source>
        <dbReference type="ARBA" id="ARBA00022737"/>
    </source>
</evidence>
<accession>A0ABT1ND32</accession>
<gene>
    <name evidence="5" type="ORF">LJD61_06320</name>
</gene>
<sequence length="1052" mass="120806">MKLRRTCLFLLILLLSFFIISTQIYSDIDYREKDTDSIIDRLIYILEEDIFNRLQEYSAEPLFSDMTIRDVIDGKKGNCSHTALWFAYYLDQNNIPFRVLDVKSTFGNGLALNHAMVEVKVGDRWLLADPLNGWVYNKSISDLNHSFENPINDTFSGRKGHEVYKSDMFFKNIYYVEAYEDLAYTGLFKAKKSSWRYDLINKYNINEDIFNPNAFCYNSEGGLFLVDLSTGISKLTEGILTNLKMNQNVSFRLPAAIVECKNKLYVADYRNNRIVILDSKNYSYLGEFTNTLMSDPEGISCDNAGNIYVASYGNGYILKFNSTGELVKSWNNSFKDKLVRPHGLFINNDEVYVTELYGVPSVIVYDLNGNYLRSFGYSIEKEDNLKYPTTVWVSGGRVYVADAVAHQIKIFDKEGGFKKSIGEFGIGKGQFYYPYAVAVDTDGTIVVGDTHNHRIQRFHADGDYMYSIVRAGEELALDEQEHDIVNEISGIKTKELKLSVDDLEIDDESNLYMLKSNSGVVDKYNVRQNKLSQVVKDLIYPWSFKLKNNQIVVLDEPGSLNYYNKSGLMDLYMGLTTHQFDPTNPINTFTYRLQDFDISEDKIAMANTLPGNVVITSPYGDVQKLIKLSGETSMRSMPTSIVFTNDDNLVICDMFNNSVFKVNLQTNTAHNIISPIGFYKPYDISYSKDGEFLVVSEPEKDRLQIFDSNYRYIGCLTNKMYKNIIKPKRLEIDKLGNLYVCTPSSVVIIENLCAIINKQGMLTNNVQLEEKMITIESINTYKGTKSFFLEMYRGTSDKAKTYWDYYKDQNSIVKYDFNFSFVNFQVPVPPGYGAHIWVTGVGHKALLSYYKWQETGDENEKQDFMNHAKWLYDNAIVKEDKAYWLNNIEINRQDATKPFISSTSQASSAAVLIKAARYVNKEMSSNYMDIAMKSLNVIGNMKEDGGTLKILDNGNRFYTEYNVGENILCDIQPFIWSLVFLSECEEYGQDLYENGIKTFNYIYENPIKVIGKNKYWGEMLDKDSITISIITSKFIDRFNSIVNIKRVNEQFK</sequence>
<dbReference type="InterPro" id="IPR001258">
    <property type="entry name" value="NHL_repeat"/>
</dbReference>
<evidence type="ECO:0000313" key="6">
    <source>
        <dbReference type="Proteomes" id="UP001651880"/>
    </source>
</evidence>
<dbReference type="InterPro" id="IPR010598">
    <property type="entry name" value="C5-epim_C"/>
</dbReference>
<feature type="repeat" description="NHL" evidence="2">
    <location>
        <begin position="418"/>
        <end position="461"/>
    </location>
</feature>
<dbReference type="SUPFAM" id="SSF63825">
    <property type="entry name" value="YWTD domain"/>
    <property type="match status" value="2"/>
</dbReference>
<dbReference type="Pfam" id="PF01841">
    <property type="entry name" value="Transglut_core"/>
    <property type="match status" value="1"/>
</dbReference>
<dbReference type="Pfam" id="PF06662">
    <property type="entry name" value="C5-epim_C"/>
    <property type="match status" value="1"/>
</dbReference>
<dbReference type="Pfam" id="PF17170">
    <property type="entry name" value="DUF5128"/>
    <property type="match status" value="1"/>
</dbReference>
<comment type="caution">
    <text evidence="5">The sequence shown here is derived from an EMBL/GenBank/DDBJ whole genome shotgun (WGS) entry which is preliminary data.</text>
</comment>
<dbReference type="CDD" id="cd05819">
    <property type="entry name" value="NHL"/>
    <property type="match status" value="2"/>
</dbReference>
<protein>
    <submittedName>
        <fullName evidence="5">6-bladed beta-propeller</fullName>
    </submittedName>
</protein>
<dbReference type="PANTHER" id="PTHR24104:SF25">
    <property type="entry name" value="PROTEIN LIN-41"/>
    <property type="match status" value="1"/>
</dbReference>
<evidence type="ECO:0000256" key="2">
    <source>
        <dbReference type="PROSITE-ProRule" id="PRU00504"/>
    </source>
</evidence>
<keyword evidence="6" id="KW-1185">Reference proteome</keyword>
<dbReference type="InterPro" id="IPR050952">
    <property type="entry name" value="TRIM-NHL_E3_ligases"/>
</dbReference>
<evidence type="ECO:0000313" key="5">
    <source>
        <dbReference type="EMBL" id="MCQ1529163.1"/>
    </source>
</evidence>
<reference evidence="5 6" key="1">
    <citation type="submission" date="2021-10" db="EMBL/GenBank/DDBJ databases">
        <title>Lutispora strain m25 sp. nov., a thermophilic, non-spore-forming bacterium isolated from a lab-scale methanogenic bioreactor digesting anaerobic sludge.</title>
        <authorList>
            <person name="El Houari A."/>
            <person name="Mcdonald J."/>
        </authorList>
    </citation>
    <scope>NUCLEOTIDE SEQUENCE [LARGE SCALE GENOMIC DNA]</scope>
    <source>
        <strain evidence="6">m25</strain>
    </source>
</reference>
<dbReference type="InterPro" id="IPR011042">
    <property type="entry name" value="6-blade_b-propeller_TolB-like"/>
</dbReference>
<dbReference type="PROSITE" id="PS51125">
    <property type="entry name" value="NHL"/>
    <property type="match status" value="1"/>
</dbReference>
<name>A0ABT1ND32_9FIRM</name>
<dbReference type="Proteomes" id="UP001651880">
    <property type="component" value="Unassembled WGS sequence"/>
</dbReference>
<proteinExistence type="predicted"/>